<dbReference type="Gene3D" id="1.10.150.750">
    <property type="match status" value="1"/>
</dbReference>
<protein>
    <submittedName>
        <fullName evidence="2">Uncharacterized protein</fullName>
    </submittedName>
</protein>
<organism evidence="2 3">
    <name type="scientific">Mycena alexandri</name>
    <dbReference type="NCBI Taxonomy" id="1745969"/>
    <lineage>
        <taxon>Eukaryota</taxon>
        <taxon>Fungi</taxon>
        <taxon>Dikarya</taxon>
        <taxon>Basidiomycota</taxon>
        <taxon>Agaricomycotina</taxon>
        <taxon>Agaricomycetes</taxon>
        <taxon>Agaricomycetidae</taxon>
        <taxon>Agaricales</taxon>
        <taxon>Marasmiineae</taxon>
        <taxon>Mycenaceae</taxon>
        <taxon>Mycena</taxon>
    </lineage>
</organism>
<dbReference type="InterPro" id="IPR036412">
    <property type="entry name" value="HAD-like_sf"/>
</dbReference>
<evidence type="ECO:0000313" key="2">
    <source>
        <dbReference type="EMBL" id="KAJ7023818.1"/>
    </source>
</evidence>
<accession>A0AAD6S9Z8</accession>
<keyword evidence="3" id="KW-1185">Reference proteome</keyword>
<evidence type="ECO:0000256" key="1">
    <source>
        <dbReference type="SAM" id="MobiDB-lite"/>
    </source>
</evidence>
<dbReference type="AlphaFoldDB" id="A0AAD6S9Z8"/>
<comment type="caution">
    <text evidence="2">The sequence shown here is derived from an EMBL/GenBank/DDBJ whole genome shotgun (WGS) entry which is preliminary data.</text>
</comment>
<evidence type="ECO:0000313" key="3">
    <source>
        <dbReference type="Proteomes" id="UP001218188"/>
    </source>
</evidence>
<dbReference type="SUPFAM" id="SSF56784">
    <property type="entry name" value="HAD-like"/>
    <property type="match status" value="1"/>
</dbReference>
<proteinExistence type="predicted"/>
<dbReference type="EMBL" id="JARJCM010000182">
    <property type="protein sequence ID" value="KAJ7023818.1"/>
    <property type="molecule type" value="Genomic_DNA"/>
</dbReference>
<dbReference type="Proteomes" id="UP001218188">
    <property type="component" value="Unassembled WGS sequence"/>
</dbReference>
<gene>
    <name evidence="2" type="ORF">C8F04DRAFT_1304393</name>
</gene>
<sequence>MSADMSRVFLDICEVDDAELLQLKLAERSATEKAEQAAAGIELRARFTRPGNERTILWTMHQAARATGEALCEQVTGITDFEHSPLFEISTTFERPLTPDADTPPTPPDLADDDDDDDLDDWFGWVQGIPTYGLPHPPLFEPQALQIIYFDVYGTLIDHHSGIFDALGPLLARSCYCFDRHEALSFYFEVEDEMKQRTPASPYPEIIRQTHQEMAVRLDSPVPGFALIALTDIDLETLGKTSAYQTLVPYSTELWCWDLVHTYRPDLSIMGHALVFHDNMGVPRERRCLVSDTPFQRLDLACHLSLLAVWMRNAAGLAGNLRDSDASFVWKTVPNLPVGDPCRAVGRAAIHSGKRGLNTV</sequence>
<feature type="region of interest" description="Disordered" evidence="1">
    <location>
        <begin position="93"/>
        <end position="115"/>
    </location>
</feature>
<name>A0AAD6S9Z8_9AGAR</name>
<reference evidence="2" key="1">
    <citation type="submission" date="2023-03" db="EMBL/GenBank/DDBJ databases">
        <title>Massive genome expansion in bonnet fungi (Mycena s.s.) driven by repeated elements and novel gene families across ecological guilds.</title>
        <authorList>
            <consortium name="Lawrence Berkeley National Laboratory"/>
            <person name="Harder C.B."/>
            <person name="Miyauchi S."/>
            <person name="Viragh M."/>
            <person name="Kuo A."/>
            <person name="Thoen E."/>
            <person name="Andreopoulos B."/>
            <person name="Lu D."/>
            <person name="Skrede I."/>
            <person name="Drula E."/>
            <person name="Henrissat B."/>
            <person name="Morin E."/>
            <person name="Kohler A."/>
            <person name="Barry K."/>
            <person name="LaButti K."/>
            <person name="Morin E."/>
            <person name="Salamov A."/>
            <person name="Lipzen A."/>
            <person name="Mereny Z."/>
            <person name="Hegedus B."/>
            <person name="Baldrian P."/>
            <person name="Stursova M."/>
            <person name="Weitz H."/>
            <person name="Taylor A."/>
            <person name="Grigoriev I.V."/>
            <person name="Nagy L.G."/>
            <person name="Martin F."/>
            <person name="Kauserud H."/>
        </authorList>
    </citation>
    <scope>NUCLEOTIDE SEQUENCE</scope>
    <source>
        <strain evidence="2">CBHHK200</strain>
    </source>
</reference>